<dbReference type="GO" id="GO:0000967">
    <property type="term" value="P:rRNA 5'-end processing"/>
    <property type="evidence" value="ECO:0007669"/>
    <property type="project" value="UniProtKB-UniRule"/>
</dbReference>
<evidence type="ECO:0000256" key="1">
    <source>
        <dbReference type="ARBA" id="ARBA00022490"/>
    </source>
</evidence>
<protein>
    <recommendedName>
        <fullName evidence="5">Putative pre-16S rRNA nuclease</fullName>
        <ecNumber evidence="5">3.1.-.-</ecNumber>
    </recommendedName>
</protein>
<evidence type="ECO:0000313" key="8">
    <source>
        <dbReference type="EMBL" id="RQD87942.1"/>
    </source>
</evidence>
<dbReference type="SMART" id="SM00732">
    <property type="entry name" value="YqgFc"/>
    <property type="match status" value="1"/>
</dbReference>
<dbReference type="PANTHER" id="PTHR33317">
    <property type="entry name" value="POLYNUCLEOTIDYL TRANSFERASE, RIBONUCLEASE H-LIKE SUPERFAMILY PROTEIN"/>
    <property type="match status" value="1"/>
</dbReference>
<dbReference type="KEGG" id="chw:A2J15_003445"/>
<keyword evidence="3 5" id="KW-0540">Nuclease</keyword>
<dbReference type="HAMAP" id="MF_00651">
    <property type="entry name" value="Nuclease_YqgF"/>
    <property type="match status" value="1"/>
</dbReference>
<dbReference type="OrthoDB" id="9796140at2"/>
<dbReference type="STRING" id="1813019.A2J15_01205"/>
<feature type="domain" description="YqgF/RNase H-like" evidence="6">
    <location>
        <begin position="1"/>
        <end position="97"/>
    </location>
</feature>
<dbReference type="GO" id="GO:0005829">
    <property type="term" value="C:cytosol"/>
    <property type="evidence" value="ECO:0007669"/>
    <property type="project" value="TreeGrafter"/>
</dbReference>
<evidence type="ECO:0000256" key="5">
    <source>
        <dbReference type="HAMAP-Rule" id="MF_00651"/>
    </source>
</evidence>
<dbReference type="NCBIfam" id="NF001026">
    <property type="entry name" value="PRK00109.2-2"/>
    <property type="match status" value="1"/>
</dbReference>
<evidence type="ECO:0000256" key="3">
    <source>
        <dbReference type="ARBA" id="ARBA00022722"/>
    </source>
</evidence>
<dbReference type="Proteomes" id="UP000093205">
    <property type="component" value="Chromosome"/>
</dbReference>
<dbReference type="InterPro" id="IPR005227">
    <property type="entry name" value="YqgF"/>
</dbReference>
<dbReference type="EC" id="3.1.-.-" evidence="5"/>
<dbReference type="InterPro" id="IPR037027">
    <property type="entry name" value="YqgF/RNaseH-like_dom_sf"/>
</dbReference>
<accession>A0A424Z1C5</accession>
<evidence type="ECO:0000313" key="7">
    <source>
        <dbReference type="EMBL" id="AXP08764.1"/>
    </source>
</evidence>
<dbReference type="InterPro" id="IPR012337">
    <property type="entry name" value="RNaseH-like_sf"/>
</dbReference>
<gene>
    <name evidence="8" type="primary">ruvX</name>
    <name evidence="7" type="ORF">A2J15_003445</name>
    <name evidence="8" type="ORF">DZD40_03290</name>
</gene>
<comment type="function">
    <text evidence="5">Could be a nuclease involved in processing of the 5'-end of pre-16S rRNA.</text>
</comment>
<dbReference type="PANTHER" id="PTHR33317:SF4">
    <property type="entry name" value="POLYNUCLEOTIDYL TRANSFERASE, RIBONUCLEASE H-LIKE SUPERFAMILY PROTEIN"/>
    <property type="match status" value="1"/>
</dbReference>
<dbReference type="CDD" id="cd16964">
    <property type="entry name" value="YqgF"/>
    <property type="match status" value="1"/>
</dbReference>
<dbReference type="GO" id="GO:0004518">
    <property type="term" value="F:nuclease activity"/>
    <property type="evidence" value="ECO:0007669"/>
    <property type="project" value="UniProtKB-KW"/>
</dbReference>
<dbReference type="InterPro" id="IPR006641">
    <property type="entry name" value="YqgF/RNaseH-like_dom"/>
</dbReference>
<dbReference type="Proteomes" id="UP000286095">
    <property type="component" value="Unassembled WGS sequence"/>
</dbReference>
<dbReference type="Pfam" id="PF03652">
    <property type="entry name" value="RuvX"/>
    <property type="match status" value="1"/>
</dbReference>
<comment type="similarity">
    <text evidence="5">Belongs to the YqgF HJR family.</text>
</comment>
<evidence type="ECO:0000313" key="10">
    <source>
        <dbReference type="Proteomes" id="UP000286095"/>
    </source>
</evidence>
<dbReference type="GO" id="GO:0016788">
    <property type="term" value="F:hydrolase activity, acting on ester bonds"/>
    <property type="evidence" value="ECO:0007669"/>
    <property type="project" value="UniProtKB-UniRule"/>
</dbReference>
<dbReference type="SUPFAM" id="SSF53098">
    <property type="entry name" value="Ribonuclease H-like"/>
    <property type="match status" value="1"/>
</dbReference>
<keyword evidence="1 5" id="KW-0963">Cytoplasm</keyword>
<evidence type="ECO:0000313" key="9">
    <source>
        <dbReference type="Proteomes" id="UP000093205"/>
    </source>
</evidence>
<evidence type="ECO:0000256" key="4">
    <source>
        <dbReference type="ARBA" id="ARBA00022801"/>
    </source>
</evidence>
<keyword evidence="4 5" id="KW-0378">Hydrolase</keyword>
<evidence type="ECO:0000256" key="2">
    <source>
        <dbReference type="ARBA" id="ARBA00022517"/>
    </source>
</evidence>
<dbReference type="GeneID" id="44004565"/>
<dbReference type="Gene3D" id="3.30.420.140">
    <property type="entry name" value="YqgF/RNase H-like domain"/>
    <property type="match status" value="1"/>
</dbReference>
<organism evidence="8 10">
    <name type="scientific">Campylobacter hepaticus</name>
    <dbReference type="NCBI Taxonomy" id="1813019"/>
    <lineage>
        <taxon>Bacteria</taxon>
        <taxon>Pseudomonadati</taxon>
        <taxon>Campylobacterota</taxon>
        <taxon>Epsilonproteobacteria</taxon>
        <taxon>Campylobacterales</taxon>
        <taxon>Campylobacteraceae</taxon>
        <taxon>Campylobacter</taxon>
    </lineage>
</organism>
<dbReference type="RefSeq" id="WP_066776657.1">
    <property type="nucleotide sequence ID" value="NZ_CBCSFE010000003.1"/>
</dbReference>
<reference evidence="9 10" key="1">
    <citation type="submission" date="2018-08" db="EMBL/GenBank/DDBJ databases">
        <title>Survival mechanisms of Campylobacter hepaticus identified by genomic analysis and comparative transcriptomic analysis of in vivo and in vitro derived bacteria.</title>
        <authorList>
            <person name="Van T.T.H."/>
            <person name="Moore R.J."/>
        </authorList>
    </citation>
    <scope>NUCLEOTIDE SEQUENCE [LARGE SCALE GENOMIC DNA]</scope>
    <source>
        <strain evidence="8 10">54L</strain>
        <strain evidence="7 9">HV10</strain>
    </source>
</reference>
<evidence type="ECO:0000259" key="6">
    <source>
        <dbReference type="SMART" id="SM00732"/>
    </source>
</evidence>
<dbReference type="EMBL" id="QURW01000006">
    <property type="protein sequence ID" value="RQD87942.1"/>
    <property type="molecule type" value="Genomic_DNA"/>
</dbReference>
<sequence>MKVLALDVGLKRIGVALCVDKKIALPLDAVLRKNRYQAANEIKALIQLYDISLLIVGIPKGGSSQEEMTKRIKHFISLLDFKKEICFVDESGTSKAALELGVVNTRKKDGKLDSLAALLMIKDYFAL</sequence>
<dbReference type="EMBL" id="CP031611">
    <property type="protein sequence ID" value="AXP08764.1"/>
    <property type="molecule type" value="Genomic_DNA"/>
</dbReference>
<dbReference type="AlphaFoldDB" id="A0A424Z1C5"/>
<proteinExistence type="inferred from homology"/>
<comment type="subcellular location">
    <subcellularLocation>
        <location evidence="5">Cytoplasm</location>
    </subcellularLocation>
</comment>
<name>A0A424Z1C5_9BACT</name>
<dbReference type="NCBIfam" id="TIGR00250">
    <property type="entry name" value="RNAse_H_YqgF"/>
    <property type="match status" value="1"/>
</dbReference>
<keyword evidence="2 5" id="KW-0690">Ribosome biogenesis</keyword>
<keyword evidence="9" id="KW-1185">Reference proteome</keyword>